<dbReference type="InterPro" id="IPR051259">
    <property type="entry name" value="rRNA_Methyltransferase"/>
</dbReference>
<sequence length="287" mass="29798">MTMTGKTAEGGHGDVSGGEVLADRAAPAAQRIADLAKATSHPSKSLLVEDSETLLNALRAGLRLSGVYVLDSARPSPELLEECGRRRVPVTVMAAGLATELFRSDKRPEVFGVARVPAAVEPAQLLEGEGDLLILDGVRIVGNIGAIARSAYAFGAAGIILVDSGLASIADRRLIRASRGYVFSLPVALMDWDQVRSLAADFTRAGGHLAALDAGATGSLERLASWQGRLALILGAETTGLTPAARSLAQATVSIPMNPAVESLNVSVAAGVLLHRRAWRNLAGLAQ</sequence>
<dbReference type="PANTHER" id="PTHR43191:SF2">
    <property type="entry name" value="RRNA METHYLTRANSFERASE 3, MITOCHONDRIAL"/>
    <property type="match status" value="1"/>
</dbReference>
<organism evidence="5 6">
    <name type="scientific">Actinomyces ruminicola</name>
    <dbReference type="NCBI Taxonomy" id="332524"/>
    <lineage>
        <taxon>Bacteria</taxon>
        <taxon>Bacillati</taxon>
        <taxon>Actinomycetota</taxon>
        <taxon>Actinomycetes</taxon>
        <taxon>Actinomycetales</taxon>
        <taxon>Actinomycetaceae</taxon>
        <taxon>Actinomyces</taxon>
    </lineage>
</organism>
<evidence type="ECO:0000259" key="4">
    <source>
        <dbReference type="Pfam" id="PF04705"/>
    </source>
</evidence>
<keyword evidence="6" id="KW-1185">Reference proteome</keyword>
<dbReference type="AlphaFoldDB" id="A0A1H0C7M0"/>
<evidence type="ECO:0000256" key="1">
    <source>
        <dbReference type="ARBA" id="ARBA00022603"/>
    </source>
</evidence>
<dbReference type="PANTHER" id="PTHR43191">
    <property type="entry name" value="RRNA METHYLTRANSFERASE 3"/>
    <property type="match status" value="1"/>
</dbReference>
<feature type="domain" description="Thiostrepton-resistance methylase N-terminal" evidence="4">
    <location>
        <begin position="19"/>
        <end position="124"/>
    </location>
</feature>
<dbReference type="Gene3D" id="3.30.1330.30">
    <property type="match status" value="1"/>
</dbReference>
<evidence type="ECO:0000313" key="6">
    <source>
        <dbReference type="Proteomes" id="UP000198541"/>
    </source>
</evidence>
<dbReference type="Pfam" id="PF00588">
    <property type="entry name" value="SpoU_methylase"/>
    <property type="match status" value="1"/>
</dbReference>
<dbReference type="InterPro" id="IPR001537">
    <property type="entry name" value="SpoU_MeTrfase"/>
</dbReference>
<accession>A0A1H0C7M0</accession>
<dbReference type="InterPro" id="IPR029064">
    <property type="entry name" value="Ribosomal_eL30-like_sf"/>
</dbReference>
<evidence type="ECO:0000259" key="3">
    <source>
        <dbReference type="Pfam" id="PF00588"/>
    </source>
</evidence>
<dbReference type="SUPFAM" id="SSF75217">
    <property type="entry name" value="alpha/beta knot"/>
    <property type="match status" value="1"/>
</dbReference>
<gene>
    <name evidence="5" type="ORF">SAMN05216355_10632</name>
</gene>
<dbReference type="EMBL" id="FNIM01000006">
    <property type="protein sequence ID" value="SDN53878.1"/>
    <property type="molecule type" value="Genomic_DNA"/>
</dbReference>
<evidence type="ECO:0000256" key="2">
    <source>
        <dbReference type="ARBA" id="ARBA00022679"/>
    </source>
</evidence>
<dbReference type="GO" id="GO:0008649">
    <property type="term" value="F:rRNA methyltransferase activity"/>
    <property type="evidence" value="ECO:0007669"/>
    <property type="project" value="InterPro"/>
</dbReference>
<dbReference type="STRING" id="332524.SAMN04487766_11167"/>
<dbReference type="GO" id="GO:0046677">
    <property type="term" value="P:response to antibiotic"/>
    <property type="evidence" value="ECO:0007669"/>
    <property type="project" value="InterPro"/>
</dbReference>
<proteinExistence type="predicted"/>
<dbReference type="Proteomes" id="UP000198541">
    <property type="component" value="Unassembled WGS sequence"/>
</dbReference>
<feature type="domain" description="tRNA/rRNA methyltransferase SpoU type" evidence="3">
    <location>
        <begin position="133"/>
        <end position="275"/>
    </location>
</feature>
<dbReference type="InterPro" id="IPR029028">
    <property type="entry name" value="Alpha/beta_knot_MTases"/>
</dbReference>
<reference evidence="6" key="1">
    <citation type="submission" date="2016-10" db="EMBL/GenBank/DDBJ databases">
        <authorList>
            <person name="Varghese N."/>
            <person name="Submissions S."/>
        </authorList>
    </citation>
    <scope>NUCLEOTIDE SEQUENCE [LARGE SCALE GENOMIC DNA]</scope>
    <source>
        <strain evidence="6">DSM 27982</strain>
    </source>
</reference>
<evidence type="ECO:0000313" key="5">
    <source>
        <dbReference type="EMBL" id="SDN53878.1"/>
    </source>
</evidence>
<dbReference type="Gene3D" id="3.40.1280.10">
    <property type="match status" value="1"/>
</dbReference>
<dbReference type="GO" id="GO:0003723">
    <property type="term" value="F:RNA binding"/>
    <property type="evidence" value="ECO:0007669"/>
    <property type="project" value="InterPro"/>
</dbReference>
<protein>
    <submittedName>
        <fullName evidence="5">RNA methyltransferase, TrmH family</fullName>
    </submittedName>
</protein>
<keyword evidence="2 5" id="KW-0808">Transferase</keyword>
<dbReference type="Pfam" id="PF04705">
    <property type="entry name" value="TSNR_N"/>
    <property type="match status" value="1"/>
</dbReference>
<dbReference type="InterPro" id="IPR029026">
    <property type="entry name" value="tRNA_m1G_MTases_N"/>
</dbReference>
<keyword evidence="1 5" id="KW-0489">Methyltransferase</keyword>
<dbReference type="InterPro" id="IPR006795">
    <property type="entry name" value="Thiostrepton-R_Mease_TSNR_N"/>
</dbReference>
<name>A0A1H0C7M0_9ACTO</name>